<proteinExistence type="predicted"/>
<dbReference type="OrthoDB" id="10434342at2759"/>
<dbReference type="AlphaFoldDB" id="A0A7J6KUG4"/>
<accession>A0A7J6KUG4</accession>
<evidence type="ECO:0000313" key="1">
    <source>
        <dbReference type="EMBL" id="KAF4650983.1"/>
    </source>
</evidence>
<keyword evidence="2" id="KW-1185">Reference proteome</keyword>
<sequence length="260" mass="28434">MPPSKSKQKAAAEQRAVAANERLQFLSLIEDNYSKLTGKFDATHTKDTRDECWKAIAATIIGDGLSTLWGTLTDGEVKLAKTGDPVIMKKIANHLRDNKWSDLRRRYTKNRGKLSKTGEGGGVAAQLDEQDLLVDRIVNGNNGEGKAAVSGLDVLSDGCSRDGDGVQTTTEPAQSDDGVIHLQNEDSKKTATELSESGLLQENQLLRRKRGRSITSKAALIDDLNAARIAYIKQKTKFYELSCLKLANDMKDGVREVNES</sequence>
<evidence type="ECO:0000313" key="2">
    <source>
        <dbReference type="Proteomes" id="UP000591131"/>
    </source>
</evidence>
<gene>
    <name evidence="1" type="ORF">FOL47_000735</name>
</gene>
<reference evidence="1 2" key="1">
    <citation type="submission" date="2020-04" db="EMBL/GenBank/DDBJ databases">
        <title>Perkinsus chesapeaki whole genome sequence.</title>
        <authorList>
            <person name="Bogema D.R."/>
        </authorList>
    </citation>
    <scope>NUCLEOTIDE SEQUENCE [LARGE SCALE GENOMIC DNA]</scope>
    <source>
        <strain evidence="1">ATCC PRA-425</strain>
    </source>
</reference>
<name>A0A7J6KUG4_PERCH</name>
<protein>
    <submittedName>
        <fullName evidence="1">Uncharacterized protein</fullName>
    </submittedName>
</protein>
<dbReference type="Proteomes" id="UP000591131">
    <property type="component" value="Unassembled WGS sequence"/>
</dbReference>
<dbReference type="EMBL" id="JAAPAO010001143">
    <property type="protein sequence ID" value="KAF4650983.1"/>
    <property type="molecule type" value="Genomic_DNA"/>
</dbReference>
<comment type="caution">
    <text evidence="1">The sequence shown here is derived from an EMBL/GenBank/DDBJ whole genome shotgun (WGS) entry which is preliminary data.</text>
</comment>
<organism evidence="1 2">
    <name type="scientific">Perkinsus chesapeaki</name>
    <name type="common">Clam parasite</name>
    <name type="synonym">Perkinsus andrewsi</name>
    <dbReference type="NCBI Taxonomy" id="330153"/>
    <lineage>
        <taxon>Eukaryota</taxon>
        <taxon>Sar</taxon>
        <taxon>Alveolata</taxon>
        <taxon>Perkinsozoa</taxon>
        <taxon>Perkinsea</taxon>
        <taxon>Perkinsida</taxon>
        <taxon>Perkinsidae</taxon>
        <taxon>Perkinsus</taxon>
    </lineage>
</organism>